<sequence>MSSARSTPTTASFPTCDSLQDSAVRDPLVGLWNNAVERYERETGINLSSSDAESHDSTDAIFEYIDQHQTTFRRFRAEGPQALRSKIKPIAAIVQTLCGTLGEAVTLSFPPGKAVFAAIFVVIQAARQVSDDFDAILDVFDAMNHHLRIVNVIAMRDMPEALREASVKLLVQILVVLGVVTKLQRTNRIKLWLKKLGQSKEVSSALDDLGRLATNHHQIVGAATLDAVNRSMKMLEASKASEIQAKKDREESRTSLREIKNIAEQIRSLRTGV</sequence>
<dbReference type="Proteomes" id="UP000320762">
    <property type="component" value="Unassembled WGS sequence"/>
</dbReference>
<evidence type="ECO:0000259" key="1">
    <source>
        <dbReference type="Pfam" id="PF17109"/>
    </source>
</evidence>
<evidence type="ECO:0000313" key="2">
    <source>
        <dbReference type="EMBL" id="TRM56455.1"/>
    </source>
</evidence>
<feature type="domain" description="Fungal STAND N-terminal Goodbye" evidence="1">
    <location>
        <begin position="32"/>
        <end position="149"/>
    </location>
</feature>
<evidence type="ECO:0000313" key="3">
    <source>
        <dbReference type="Proteomes" id="UP000320762"/>
    </source>
</evidence>
<proteinExistence type="predicted"/>
<reference evidence="2 3" key="1">
    <citation type="journal article" date="2019" name="New Phytol.">
        <title>Comparative genomics reveals unique wood-decay strategies and fruiting body development in the Schizophyllaceae.</title>
        <authorList>
            <person name="Almasi E."/>
            <person name="Sahu N."/>
            <person name="Krizsan K."/>
            <person name="Balint B."/>
            <person name="Kovacs G.M."/>
            <person name="Kiss B."/>
            <person name="Cseklye J."/>
            <person name="Drula E."/>
            <person name="Henrissat B."/>
            <person name="Nagy I."/>
            <person name="Chovatia M."/>
            <person name="Adam C."/>
            <person name="LaButti K."/>
            <person name="Lipzen A."/>
            <person name="Riley R."/>
            <person name="Grigoriev I.V."/>
            <person name="Nagy L.G."/>
        </authorList>
    </citation>
    <scope>NUCLEOTIDE SEQUENCE [LARGE SCALE GENOMIC DNA]</scope>
    <source>
        <strain evidence="2 3">NL-1724</strain>
    </source>
</reference>
<protein>
    <recommendedName>
        <fullName evidence="1">Fungal STAND N-terminal Goodbye domain-containing protein</fullName>
    </recommendedName>
</protein>
<gene>
    <name evidence="2" type="ORF">BD626DRAFT_575688</name>
</gene>
<dbReference type="AlphaFoldDB" id="A0A550BV89"/>
<accession>A0A550BV89</accession>
<dbReference type="Pfam" id="PF17109">
    <property type="entry name" value="Goodbye"/>
    <property type="match status" value="1"/>
</dbReference>
<organism evidence="2 3">
    <name type="scientific">Schizophyllum amplum</name>
    <dbReference type="NCBI Taxonomy" id="97359"/>
    <lineage>
        <taxon>Eukaryota</taxon>
        <taxon>Fungi</taxon>
        <taxon>Dikarya</taxon>
        <taxon>Basidiomycota</taxon>
        <taxon>Agaricomycotina</taxon>
        <taxon>Agaricomycetes</taxon>
        <taxon>Agaricomycetidae</taxon>
        <taxon>Agaricales</taxon>
        <taxon>Schizophyllaceae</taxon>
        <taxon>Schizophyllum</taxon>
    </lineage>
</organism>
<comment type="caution">
    <text evidence="2">The sequence shown here is derived from an EMBL/GenBank/DDBJ whole genome shotgun (WGS) entry which is preliminary data.</text>
</comment>
<dbReference type="OrthoDB" id="7464126at2759"/>
<name>A0A550BV89_9AGAR</name>
<keyword evidence="3" id="KW-1185">Reference proteome</keyword>
<dbReference type="EMBL" id="VDMD01000069">
    <property type="protein sequence ID" value="TRM56455.1"/>
    <property type="molecule type" value="Genomic_DNA"/>
</dbReference>
<dbReference type="InterPro" id="IPR031350">
    <property type="entry name" value="Goodbye_dom"/>
</dbReference>